<evidence type="ECO:0000313" key="3">
    <source>
        <dbReference type="Proteomes" id="UP000244066"/>
    </source>
</evidence>
<sequence length="89" mass="9534">MLVSGVILSGALFASALALHAAMPTRMELVYALSLIGTAVLILTPYLRVAVALGVFFLNREFKFAILSLLVLVMMVISFVAGLVFHIVP</sequence>
<evidence type="ECO:0000313" key="2">
    <source>
        <dbReference type="EMBL" id="PUA34107.1"/>
    </source>
</evidence>
<evidence type="ECO:0000256" key="1">
    <source>
        <dbReference type="SAM" id="Phobius"/>
    </source>
</evidence>
<dbReference type="EMBL" id="NDWU01000003">
    <property type="protein sequence ID" value="PUA34107.1"/>
    <property type="molecule type" value="Genomic_DNA"/>
</dbReference>
<reference evidence="2 3" key="1">
    <citation type="submission" date="2017-04" db="EMBL/GenBank/DDBJ databases">
        <title>Draft Aigarchaeota genome from a New Zealand hot spring.</title>
        <authorList>
            <person name="Reysenbach A.-L."/>
            <person name="Donaho J.A."/>
            <person name="Gerhart J."/>
            <person name="Kelley J.F."/>
            <person name="Kouba K."/>
            <person name="Podar M."/>
            <person name="Stott M."/>
        </authorList>
    </citation>
    <scope>NUCLEOTIDE SEQUENCE [LARGE SCALE GENOMIC DNA]</scope>
    <source>
        <strain evidence="2">NZ13_MG1</strain>
    </source>
</reference>
<protein>
    <recommendedName>
        <fullName evidence="4">DUF1634 domain-containing protein</fullName>
    </recommendedName>
</protein>
<comment type="caution">
    <text evidence="2">The sequence shown here is derived from an EMBL/GenBank/DDBJ whole genome shotgun (WGS) entry which is preliminary data.</text>
</comment>
<feature type="transmembrane region" description="Helical" evidence="1">
    <location>
        <begin position="31"/>
        <end position="57"/>
    </location>
</feature>
<dbReference type="InterPro" id="IPR012861">
    <property type="entry name" value="DUF1634"/>
</dbReference>
<dbReference type="Pfam" id="PF07843">
    <property type="entry name" value="DUF1634"/>
    <property type="match status" value="1"/>
</dbReference>
<dbReference type="Proteomes" id="UP000244066">
    <property type="component" value="Unassembled WGS sequence"/>
</dbReference>
<organism evidence="2 3">
    <name type="scientific">Candidatus Terraquivivens tikiterensis</name>
    <dbReference type="NCBI Taxonomy" id="1980982"/>
    <lineage>
        <taxon>Archaea</taxon>
        <taxon>Nitrososphaerota</taxon>
        <taxon>Candidatus Wolframiiraptoraceae</taxon>
        <taxon>Candidatus Terraquivivens</taxon>
    </lineage>
</organism>
<keyword evidence="1" id="KW-0812">Transmembrane</keyword>
<dbReference type="AlphaFoldDB" id="A0A2R7Y9P0"/>
<keyword evidence="1" id="KW-1133">Transmembrane helix</keyword>
<evidence type="ECO:0008006" key="4">
    <source>
        <dbReference type="Google" id="ProtNLM"/>
    </source>
</evidence>
<proteinExistence type="predicted"/>
<name>A0A2R7Y9P0_9ARCH</name>
<feature type="transmembrane region" description="Helical" evidence="1">
    <location>
        <begin position="64"/>
        <end position="88"/>
    </location>
</feature>
<gene>
    <name evidence="2" type="ORF">B9J98_01625</name>
</gene>
<accession>A0A2R7Y9P0</accession>
<keyword evidence="1" id="KW-0472">Membrane</keyword>